<dbReference type="InterPro" id="IPR024478">
    <property type="entry name" value="HlyB_4HB_MCP"/>
</dbReference>
<gene>
    <name evidence="9" type="ORF">E2553_41495</name>
</gene>
<dbReference type="Pfam" id="PF00672">
    <property type="entry name" value="HAMP"/>
    <property type="match status" value="1"/>
</dbReference>
<feature type="domain" description="Methyl-accepting transducer" evidence="7">
    <location>
        <begin position="268"/>
        <end position="497"/>
    </location>
</feature>
<dbReference type="CDD" id="cd06225">
    <property type="entry name" value="HAMP"/>
    <property type="match status" value="1"/>
</dbReference>
<name>A0A4Y8MKM0_9BURK</name>
<keyword evidence="6" id="KW-1133">Transmembrane helix</keyword>
<feature type="coiled-coil region" evidence="5">
    <location>
        <begin position="468"/>
        <end position="506"/>
    </location>
</feature>
<dbReference type="PANTHER" id="PTHR43531:SF14">
    <property type="entry name" value="METHYL-ACCEPTING CHEMOTAXIS PROTEIN I-RELATED"/>
    <property type="match status" value="1"/>
</dbReference>
<dbReference type="GO" id="GO:0005886">
    <property type="term" value="C:plasma membrane"/>
    <property type="evidence" value="ECO:0007669"/>
    <property type="project" value="TreeGrafter"/>
</dbReference>
<dbReference type="InterPro" id="IPR004090">
    <property type="entry name" value="Chemotax_Me-accpt_rcpt"/>
</dbReference>
<dbReference type="InterPro" id="IPR003660">
    <property type="entry name" value="HAMP_dom"/>
</dbReference>
<evidence type="ECO:0000256" key="1">
    <source>
        <dbReference type="ARBA" id="ARBA00004370"/>
    </source>
</evidence>
<dbReference type="Gene3D" id="1.10.287.950">
    <property type="entry name" value="Methyl-accepting chemotaxis protein"/>
    <property type="match status" value="1"/>
</dbReference>
<reference evidence="9 10" key="1">
    <citation type="submission" date="2019-03" db="EMBL/GenBank/DDBJ databases">
        <title>Complete Genome Sequence of Paraburkholderia dipogonis ICMP 19430T, a Nitrogen-fixing Symbiont of the South African Invasive Legume Dipogon lignosus in New Zealand.</title>
        <authorList>
            <person name="De Meyer S.E."/>
        </authorList>
    </citation>
    <scope>NUCLEOTIDE SEQUENCE [LARGE SCALE GENOMIC DNA]</scope>
    <source>
        <strain evidence="9 10">ICMP 19430</strain>
    </source>
</reference>
<accession>A0A4Y8MKM0</accession>
<dbReference type="InterPro" id="IPR051310">
    <property type="entry name" value="MCP_chemotaxis"/>
</dbReference>
<dbReference type="EMBL" id="SNVI01000005">
    <property type="protein sequence ID" value="TFE37965.1"/>
    <property type="molecule type" value="Genomic_DNA"/>
</dbReference>
<dbReference type="CDD" id="cd11386">
    <property type="entry name" value="MCP_signal"/>
    <property type="match status" value="1"/>
</dbReference>
<keyword evidence="4" id="KW-0807">Transducer</keyword>
<evidence type="ECO:0000313" key="9">
    <source>
        <dbReference type="EMBL" id="TFE37965.1"/>
    </source>
</evidence>
<keyword evidence="6" id="KW-0812">Transmembrane</keyword>
<dbReference type="AlphaFoldDB" id="A0A4Y8MKM0"/>
<evidence type="ECO:0000313" key="10">
    <source>
        <dbReference type="Proteomes" id="UP000297385"/>
    </source>
</evidence>
<feature type="transmembrane region" description="Helical" evidence="6">
    <location>
        <begin position="12"/>
        <end position="35"/>
    </location>
</feature>
<proteinExistence type="inferred from homology"/>
<protein>
    <submittedName>
        <fullName evidence="9">HAMP domain-containing protein</fullName>
    </submittedName>
</protein>
<dbReference type="PRINTS" id="PR00260">
    <property type="entry name" value="CHEMTRNSDUCR"/>
</dbReference>
<dbReference type="InterPro" id="IPR004089">
    <property type="entry name" value="MCPsignal_dom"/>
</dbReference>
<sequence length="557" mass="59262">MRKWTYSIRFQVVAVLGLCGALMATIGIFGVFGLYKLNKNAEQSYSINLVPLETLSELRSSQYHLRLQLARALIFRDVGERKAAFDELQVDLKHIDKAWSDYHGEGASEDKGHETMTRIAGILDRFKLAASDVLSLVKADDAGTIEAVKKLIPIGNELGAALDEESAMHTAQAKQFMSNSENTYQQVRLVATALALLGIAISTSMSVYLSRAISRPLDKALTIANRIADGNLENNIPSDSQDEFGRLMEALGRMDRQLTGIVRGIKSSAESVMGASREIAMGNADLSARTEQQAASLQETASSMAELTETVKQNADNARLANTLAARASEVADAGNQAVQSMVGTIERISGSSSKISEITGVIEGIAFQTNILALNAAVEAARAGEQGRGFAVVASEVRSLAQRSASAAREIKELIRSSVEAIRHGAAEAVGVSATMNDVKLGIKEASDIVGEIATASAEQSRGIEQVNQAISQMDDVTQQNAALVEQAAAAAHALEEQATHLQRAVAAFRDSSPYSPAHGVLASRNDGFSFAHSTAAACGAPRGDARRGDGTWEPF</sequence>
<dbReference type="SUPFAM" id="SSF58104">
    <property type="entry name" value="Methyl-accepting chemotaxis protein (MCP) signaling domain"/>
    <property type="match status" value="1"/>
</dbReference>
<evidence type="ECO:0000259" key="8">
    <source>
        <dbReference type="PROSITE" id="PS50885"/>
    </source>
</evidence>
<keyword evidence="6" id="KW-0472">Membrane</keyword>
<keyword evidence="2" id="KW-0488">Methylation</keyword>
<evidence type="ECO:0000256" key="5">
    <source>
        <dbReference type="SAM" id="Coils"/>
    </source>
</evidence>
<evidence type="ECO:0000256" key="3">
    <source>
        <dbReference type="ARBA" id="ARBA00029447"/>
    </source>
</evidence>
<dbReference type="SMART" id="SM00283">
    <property type="entry name" value="MA"/>
    <property type="match status" value="1"/>
</dbReference>
<evidence type="ECO:0000259" key="7">
    <source>
        <dbReference type="PROSITE" id="PS50111"/>
    </source>
</evidence>
<dbReference type="Pfam" id="PF00015">
    <property type="entry name" value="MCPsignal"/>
    <property type="match status" value="1"/>
</dbReference>
<comment type="caution">
    <text evidence="9">The sequence shown here is derived from an EMBL/GenBank/DDBJ whole genome shotgun (WGS) entry which is preliminary data.</text>
</comment>
<dbReference type="GO" id="GO:0004888">
    <property type="term" value="F:transmembrane signaling receptor activity"/>
    <property type="evidence" value="ECO:0007669"/>
    <property type="project" value="InterPro"/>
</dbReference>
<comment type="similarity">
    <text evidence="3">Belongs to the methyl-accepting chemotaxis (MCP) protein family.</text>
</comment>
<dbReference type="GO" id="GO:0006935">
    <property type="term" value="P:chemotaxis"/>
    <property type="evidence" value="ECO:0007669"/>
    <property type="project" value="InterPro"/>
</dbReference>
<evidence type="ECO:0000256" key="2">
    <source>
        <dbReference type="ARBA" id="ARBA00022481"/>
    </source>
</evidence>
<dbReference type="PROSITE" id="PS50885">
    <property type="entry name" value="HAMP"/>
    <property type="match status" value="1"/>
</dbReference>
<evidence type="ECO:0000256" key="6">
    <source>
        <dbReference type="SAM" id="Phobius"/>
    </source>
</evidence>
<keyword evidence="5" id="KW-0175">Coiled coil</keyword>
<dbReference type="GO" id="GO:0007165">
    <property type="term" value="P:signal transduction"/>
    <property type="evidence" value="ECO:0007669"/>
    <property type="project" value="UniProtKB-KW"/>
</dbReference>
<dbReference type="FunFam" id="1.10.287.950:FF:000001">
    <property type="entry name" value="Methyl-accepting chemotaxis sensory transducer"/>
    <property type="match status" value="1"/>
</dbReference>
<dbReference type="PANTHER" id="PTHR43531">
    <property type="entry name" value="PROTEIN ICFG"/>
    <property type="match status" value="1"/>
</dbReference>
<dbReference type="Pfam" id="PF12729">
    <property type="entry name" value="4HB_MCP_1"/>
    <property type="match status" value="1"/>
</dbReference>
<organism evidence="9 10">
    <name type="scientific">Paraburkholderia dipogonis</name>
    <dbReference type="NCBI Taxonomy" id="1211383"/>
    <lineage>
        <taxon>Bacteria</taxon>
        <taxon>Pseudomonadati</taxon>
        <taxon>Pseudomonadota</taxon>
        <taxon>Betaproteobacteria</taxon>
        <taxon>Burkholderiales</taxon>
        <taxon>Burkholderiaceae</taxon>
        <taxon>Paraburkholderia</taxon>
    </lineage>
</organism>
<feature type="domain" description="HAMP" evidence="8">
    <location>
        <begin position="211"/>
        <end position="263"/>
    </location>
</feature>
<evidence type="ECO:0000256" key="4">
    <source>
        <dbReference type="PROSITE-ProRule" id="PRU00284"/>
    </source>
</evidence>
<dbReference type="PROSITE" id="PS50111">
    <property type="entry name" value="CHEMOTAXIS_TRANSDUC_2"/>
    <property type="match status" value="1"/>
</dbReference>
<dbReference type="SMART" id="SM00304">
    <property type="entry name" value="HAMP"/>
    <property type="match status" value="1"/>
</dbReference>
<comment type="subcellular location">
    <subcellularLocation>
        <location evidence="1">Membrane</location>
    </subcellularLocation>
</comment>
<dbReference type="Proteomes" id="UP000297385">
    <property type="component" value="Unassembled WGS sequence"/>
</dbReference>